<dbReference type="InterPro" id="IPR036291">
    <property type="entry name" value="NAD(P)-bd_dom_sf"/>
</dbReference>
<evidence type="ECO:0000259" key="2">
    <source>
        <dbReference type="Pfam" id="PF01408"/>
    </source>
</evidence>
<dbReference type="PANTHER" id="PTHR43377:SF8">
    <property type="entry name" value="BLR3664 PROTEIN"/>
    <property type="match status" value="1"/>
</dbReference>
<dbReference type="InterPro" id="IPR051450">
    <property type="entry name" value="Gfo/Idh/MocA_Oxidoreductases"/>
</dbReference>
<dbReference type="Gene3D" id="3.30.360.10">
    <property type="entry name" value="Dihydrodipicolinate Reductase, domain 2"/>
    <property type="match status" value="1"/>
</dbReference>
<dbReference type="PANTHER" id="PTHR43377">
    <property type="entry name" value="BILIVERDIN REDUCTASE A"/>
    <property type="match status" value="1"/>
</dbReference>
<dbReference type="SUPFAM" id="SSF51735">
    <property type="entry name" value="NAD(P)-binding Rossmann-fold domains"/>
    <property type="match status" value="1"/>
</dbReference>
<dbReference type="InterPro" id="IPR000683">
    <property type="entry name" value="Gfo/Idh/MocA-like_OxRdtase_N"/>
</dbReference>
<protein>
    <submittedName>
        <fullName evidence="4">Gfo/Idh/MocA family oxidoreductase</fullName>
    </submittedName>
</protein>
<dbReference type="Pfam" id="PF01408">
    <property type="entry name" value="GFO_IDH_MocA"/>
    <property type="match status" value="1"/>
</dbReference>
<feature type="domain" description="GFO/IDH/MocA-like oxidoreductase" evidence="3">
    <location>
        <begin position="159"/>
        <end position="268"/>
    </location>
</feature>
<comment type="caution">
    <text evidence="4">The sequence shown here is derived from an EMBL/GenBank/DDBJ whole genome shotgun (WGS) entry which is preliminary data.</text>
</comment>
<keyword evidence="1" id="KW-0520">NAD</keyword>
<sequence>MLETIKKPFNYEGGAIRYAHEYPRRLRVCAVGAGRHPYFNTLPVLRFAPVDLVGISDLNEERAEAAARAFGATKAYTDHREMFAAERPEAVFIVTSYDKDGRSPGTQIALDAIAAGANVWMEKPTGVSVHEIEEIKAAADAAGKTVMTGLKKMFTPGVERVKEIISNGEFGTPASITVRYPQIIPPMEERGDLHAVYGLLDHIWHPMATILHLMGTVDKFTYEWEPKSQSSILLLRFASGAIGTLHFAAGISGSSPLERVEVVGQNANVVLENGVDLTYYRPSPGPDYGGASYLVPTESAALTWSPEFSHGALFNNGNFLLGYFNEINQFCHSVLAEEPVTKGTLDQCLEIIRIFEAIRTHPSGVFIDLKGDSVK</sequence>
<evidence type="ECO:0000259" key="3">
    <source>
        <dbReference type="Pfam" id="PF22725"/>
    </source>
</evidence>
<dbReference type="InterPro" id="IPR055170">
    <property type="entry name" value="GFO_IDH_MocA-like_dom"/>
</dbReference>
<feature type="domain" description="Gfo/Idh/MocA-like oxidoreductase N-terminal" evidence="2">
    <location>
        <begin position="27"/>
        <end position="149"/>
    </location>
</feature>
<dbReference type="EMBL" id="JANCLV010000004">
    <property type="protein sequence ID" value="MCP8999678.1"/>
    <property type="molecule type" value="Genomic_DNA"/>
</dbReference>
<organism evidence="4 5">
    <name type="scientific">Pseudarthrobacter humi</name>
    <dbReference type="NCBI Taxonomy" id="2952523"/>
    <lineage>
        <taxon>Bacteria</taxon>
        <taxon>Bacillati</taxon>
        <taxon>Actinomycetota</taxon>
        <taxon>Actinomycetes</taxon>
        <taxon>Micrococcales</taxon>
        <taxon>Micrococcaceae</taxon>
        <taxon>Pseudarthrobacter</taxon>
    </lineage>
</organism>
<dbReference type="SUPFAM" id="SSF55347">
    <property type="entry name" value="Glyceraldehyde-3-phosphate dehydrogenase-like, C-terminal domain"/>
    <property type="match status" value="1"/>
</dbReference>
<dbReference type="RefSeq" id="WP_254749141.1">
    <property type="nucleotide sequence ID" value="NZ_JANCLV010000004.1"/>
</dbReference>
<dbReference type="Gene3D" id="3.40.50.720">
    <property type="entry name" value="NAD(P)-binding Rossmann-like Domain"/>
    <property type="match status" value="1"/>
</dbReference>
<evidence type="ECO:0000256" key="1">
    <source>
        <dbReference type="ARBA" id="ARBA00023027"/>
    </source>
</evidence>
<accession>A0ABT1LMJ7</accession>
<evidence type="ECO:0000313" key="5">
    <source>
        <dbReference type="Proteomes" id="UP001524318"/>
    </source>
</evidence>
<keyword evidence="5" id="KW-1185">Reference proteome</keyword>
<name>A0ABT1LMJ7_9MICC</name>
<dbReference type="Proteomes" id="UP001524318">
    <property type="component" value="Unassembled WGS sequence"/>
</dbReference>
<evidence type="ECO:0000313" key="4">
    <source>
        <dbReference type="EMBL" id="MCP8999678.1"/>
    </source>
</evidence>
<reference evidence="4 5" key="1">
    <citation type="submission" date="2022-06" db="EMBL/GenBank/DDBJ databases">
        <title>Pseudarthrobacter sp. strain RMG13 Genome sequencing and assembly.</title>
        <authorList>
            <person name="Kim I."/>
        </authorList>
    </citation>
    <scope>NUCLEOTIDE SEQUENCE [LARGE SCALE GENOMIC DNA]</scope>
    <source>
        <strain evidence="4 5">RMG13</strain>
    </source>
</reference>
<gene>
    <name evidence="4" type="ORF">NFC73_08020</name>
</gene>
<dbReference type="Pfam" id="PF22725">
    <property type="entry name" value="GFO_IDH_MocA_C3"/>
    <property type="match status" value="1"/>
</dbReference>
<proteinExistence type="predicted"/>